<keyword evidence="2" id="KW-0067">ATP-binding</keyword>
<name>A0A3P3Y2G9_PLABS</name>
<dbReference type="GO" id="GO:0005524">
    <property type="term" value="F:ATP binding"/>
    <property type="evidence" value="ECO:0007669"/>
    <property type="project" value="UniProtKB-KW"/>
</dbReference>
<dbReference type="GO" id="GO:0009190">
    <property type="term" value="P:cyclic nucleotide biosynthetic process"/>
    <property type="evidence" value="ECO:0007669"/>
    <property type="project" value="InterPro"/>
</dbReference>
<keyword evidence="5" id="KW-0496">Mitochondrion</keyword>
<dbReference type="GO" id="GO:0005737">
    <property type="term" value="C:cytoplasm"/>
    <property type="evidence" value="ECO:0007669"/>
    <property type="project" value="TreeGrafter"/>
</dbReference>
<keyword evidence="3" id="KW-0472">Membrane</keyword>
<dbReference type="GO" id="GO:0035556">
    <property type="term" value="P:intracellular signal transduction"/>
    <property type="evidence" value="ECO:0007669"/>
    <property type="project" value="InterPro"/>
</dbReference>
<evidence type="ECO:0000313" key="5">
    <source>
        <dbReference type="EMBL" id="SPQ94254.1"/>
    </source>
</evidence>
<organism evidence="5 6">
    <name type="scientific">Plasmodiophora brassicae</name>
    <name type="common">Clubroot disease agent</name>
    <dbReference type="NCBI Taxonomy" id="37360"/>
    <lineage>
        <taxon>Eukaryota</taxon>
        <taxon>Sar</taxon>
        <taxon>Rhizaria</taxon>
        <taxon>Endomyxa</taxon>
        <taxon>Phytomyxea</taxon>
        <taxon>Plasmodiophorida</taxon>
        <taxon>Plasmodiophoridae</taxon>
        <taxon>Plasmodiophora</taxon>
    </lineage>
</organism>
<dbReference type="Pfam" id="PF00211">
    <property type="entry name" value="Guanylate_cyc"/>
    <property type="match status" value="2"/>
</dbReference>
<reference evidence="5 6" key="1">
    <citation type="submission" date="2018-03" db="EMBL/GenBank/DDBJ databases">
        <authorList>
            <person name="Fogelqvist J."/>
        </authorList>
    </citation>
    <scope>NUCLEOTIDE SEQUENCE [LARGE SCALE GENOMIC DNA]</scope>
</reference>
<dbReference type="SUPFAM" id="SSF55073">
    <property type="entry name" value="Nucleotide cyclase"/>
    <property type="match status" value="2"/>
</dbReference>
<dbReference type="InterPro" id="IPR027417">
    <property type="entry name" value="P-loop_NTPase"/>
</dbReference>
<keyword evidence="1" id="KW-0547">Nucleotide-binding</keyword>
<sequence>MSDGERKPILTVARGLSVQQSRSWWHFVYGKYLPATLLEKFDTDEPYEPTASNKRVPAAVCFVDISGFTKLSEKLILIHGDSASEKLTKYISDYFEKLVSVVYAHGGDIIKFAGDAMLVMWRSPRKKTKGITEKNIKLLGTTSVPVHTLVLRAASCALAIMKSLNNFSPAKGYTLNLHIGIGAGEISELIVGGIDNAWEFFIAGTPIQEMGDALEGAQTGEIALSETAYSLIKNWAVLKSDNSSLLLASGLLHKADINEQSRILENLTEEVPMNRTQICNVPAASEPFLELFIPRIVRARIEHNEQTGIRVAEYRRAYVMFAKILGVDYDKPDVLDTLNESVRVVQGVIKNFEGTVLRLLADDKGTRFKIVFGMPGLMHEDDASRCILAGLEIIRLLPARCNTQAVIGLSVGTVFCGEAGSSARCEYTAVGFHVNLAARLMQQASQLEKGILCSAELFTVAKRQAVVFENCGDVTVKGLSHPITVYRPLGLSSDPNIAIYIKRFGVNVCDSGEGAHGSRATMSEGSIVNRLPERSKITAAIQAVVNDDETQTRILVFEGEKGSGKTTLVRFATTLAATKGVNVHYCTGSISSASTPWSPWTTMLFQALMFDEVRRTEERLSLIVSMLPADLKEMAFVVAELFGLKFTEAGGIPSVVSGEERRSITHRCVLAMATAVLTRSKCLFVLEDLHCFDGPSFEVVLGILKPMQQCCCIVTYRPFSSESKAHFVSQLTQIGIRPTPLLPFAAADIVTLACMKLGVKSLPRPVEVLFEKHTQCNPLFAIDLAQTLLQTNAITIENGVCVGAMDNIDASAISQNVRAIIASRIDRLSANLQLTMQVMSVLGKEFNLSLLSAVHPRVNYLQAIQQHLRDLVKEGYISIVSRSSAAASMSDDSEPQSSAPDIPLDAVISFTSELFRDVAYGTLLQEQQIEIHAAAFKYMLKDRETNKHSQYQPASLAYHAFCASMWQNALEFLEATIEECLERHAWAEALTHLGARMIILEKRLNEPRPKDALDTRFKIYQLNATIGEFDVALKSAIRCLELLKVRLPRMHRTLEFADPGIPTKIVESFNSLGVGSHKPIPKLAAKLVTVEQSGQEPTRRAVEILLDMQRSAMMAEHVDLNNLCVTSAANLCKTRLDDRTLLAYCYASCAYASRYVFESGDLGEAFRAKAEELLRPSRTEPSAYQLGALTMLAMFEASQGQWLHAIEMFSQTVDMYRTLDGGARTRDSKFSIAVIHHLRGRFETCLEELALLEDSMPAADDHFLLRSITFLKAQTMMSTGGASYSILELLDSAIGMNVGKMGHSNDLSVVVFREYVAFLLGDSAPASIVTFLNTFTEVQQKRRPIIWYDWPSRWYFGMLALSAAESVAVDGNSETFGHLVAHASYGVQLMAAFAACFPYALPLMLILKARLLFLQGNASEATAAALQASNTCSVTQLKFFGALSLIQLAKHAGCDEDKKGIVHQARLLINQCGVNACSHQEFFIDDSVTWTLDVMTVGDPVHRRRRARNISRHSSEFNNTTSIRGLPS</sequence>
<dbReference type="CDD" id="cd07302">
    <property type="entry name" value="CHD"/>
    <property type="match status" value="2"/>
</dbReference>
<dbReference type="InterPro" id="IPR001054">
    <property type="entry name" value="A/G_cyclase"/>
</dbReference>
<evidence type="ECO:0000313" key="6">
    <source>
        <dbReference type="Proteomes" id="UP000290189"/>
    </source>
</evidence>
<accession>A0A3P3Y2G9</accession>
<dbReference type="PANTHER" id="PTHR16305:SF28">
    <property type="entry name" value="GUANYLATE CYCLASE DOMAIN-CONTAINING PROTEIN"/>
    <property type="match status" value="1"/>
</dbReference>
<feature type="transmembrane region" description="Helical" evidence="3">
    <location>
        <begin position="1385"/>
        <end position="1407"/>
    </location>
</feature>
<dbReference type="PROSITE" id="PS50125">
    <property type="entry name" value="GUANYLATE_CYCLASE_2"/>
    <property type="match status" value="2"/>
</dbReference>
<evidence type="ECO:0000256" key="3">
    <source>
        <dbReference type="SAM" id="Phobius"/>
    </source>
</evidence>
<dbReference type="GO" id="GO:0004016">
    <property type="term" value="F:adenylate cyclase activity"/>
    <property type="evidence" value="ECO:0007669"/>
    <property type="project" value="TreeGrafter"/>
</dbReference>
<evidence type="ECO:0000256" key="2">
    <source>
        <dbReference type="ARBA" id="ARBA00022840"/>
    </source>
</evidence>
<dbReference type="PANTHER" id="PTHR16305">
    <property type="entry name" value="TESTICULAR SOLUBLE ADENYLYL CYCLASE"/>
    <property type="match status" value="1"/>
</dbReference>
<proteinExistence type="predicted"/>
<dbReference type="Proteomes" id="UP000290189">
    <property type="component" value="Unassembled WGS sequence"/>
</dbReference>
<dbReference type="Gene3D" id="3.30.70.1230">
    <property type="entry name" value="Nucleotide cyclase"/>
    <property type="match status" value="2"/>
</dbReference>
<keyword evidence="3" id="KW-0812">Transmembrane</keyword>
<geneLocation type="mitochondrion" evidence="5"/>
<keyword evidence="3" id="KW-1133">Transmembrane helix</keyword>
<feature type="domain" description="Guanylate cyclase" evidence="4">
    <location>
        <begin position="365"/>
        <end position="441"/>
    </location>
</feature>
<feature type="domain" description="Guanylate cyclase" evidence="4">
    <location>
        <begin position="59"/>
        <end position="192"/>
    </location>
</feature>
<evidence type="ECO:0000259" key="4">
    <source>
        <dbReference type="PROSITE" id="PS50125"/>
    </source>
</evidence>
<dbReference type="InterPro" id="IPR029787">
    <property type="entry name" value="Nucleotide_cyclase"/>
</dbReference>
<protein>
    <recommendedName>
        <fullName evidence="4">Guanylate cyclase domain-containing protein</fullName>
    </recommendedName>
</protein>
<evidence type="ECO:0000256" key="1">
    <source>
        <dbReference type="ARBA" id="ARBA00022741"/>
    </source>
</evidence>
<dbReference type="SUPFAM" id="SSF52540">
    <property type="entry name" value="P-loop containing nucleoside triphosphate hydrolases"/>
    <property type="match status" value="1"/>
</dbReference>
<dbReference type="EMBL" id="OVEO01000002">
    <property type="protein sequence ID" value="SPQ94254.1"/>
    <property type="molecule type" value="Genomic_DNA"/>
</dbReference>
<gene>
    <name evidence="5" type="ORF">PLBR_LOCUS1469</name>
</gene>